<dbReference type="InterPro" id="IPR029058">
    <property type="entry name" value="AB_hydrolase_fold"/>
</dbReference>
<keyword evidence="2" id="KW-1185">Reference proteome</keyword>
<sequence length="283" mass="30523">MAPVHMPDGFDLDEAMERALSVLQRGMTAAAYNTLVDAFQLLITASAYPGKQAALHRYFETDHMRYATEAAARVADVAALPGPIMVLGYSMGGVEAMYAAAWSAGMVSRAVLYAPFVDAAAPPEQPRLRYLLQAVGALDLYDVPVVNDTTIPSVILPASSLVGHTLLDEGLQAAVRRQTDVFCVFAEDDGMSDVDAGLRACRDGVASAGSRAFVYPARLKLNHFVAPSRFNPFTETLLKETWRFLADGEVRSYRLLNKTGDPELPPVQEMGDMAAVEGHGSHS</sequence>
<dbReference type="SUPFAM" id="SSF53474">
    <property type="entry name" value="alpha/beta-Hydrolases"/>
    <property type="match status" value="1"/>
</dbReference>
<dbReference type="EMBL" id="KV918761">
    <property type="protein sequence ID" value="OSX81526.1"/>
    <property type="molecule type" value="Genomic_DNA"/>
</dbReference>
<reference evidence="1 2" key="1">
    <citation type="submission" date="2017-03" db="EMBL/GenBank/DDBJ databases">
        <title>WGS assembly of Porphyra umbilicalis.</title>
        <authorList>
            <person name="Brawley S.H."/>
            <person name="Blouin N.A."/>
            <person name="Ficko-Blean E."/>
            <person name="Wheeler G.L."/>
            <person name="Lohr M."/>
            <person name="Goodson H.V."/>
            <person name="Jenkins J.W."/>
            <person name="Blaby-Haas C.E."/>
            <person name="Helliwell K.E."/>
            <person name="Chan C."/>
            <person name="Marriage T."/>
            <person name="Bhattacharya D."/>
            <person name="Klein A.S."/>
            <person name="Badis Y."/>
            <person name="Brodie J."/>
            <person name="Cao Y."/>
            <person name="Collen J."/>
            <person name="Dittami S.M."/>
            <person name="Gachon C.M."/>
            <person name="Green B.R."/>
            <person name="Karpowicz S."/>
            <person name="Kim J.W."/>
            <person name="Kudahl U."/>
            <person name="Lin S."/>
            <person name="Michel G."/>
            <person name="Mittag M."/>
            <person name="Olson B.J."/>
            <person name="Pangilinan J."/>
            <person name="Peng Y."/>
            <person name="Qiu H."/>
            <person name="Shu S."/>
            <person name="Singer J.T."/>
            <person name="Smith A.G."/>
            <person name="Sprecher B.N."/>
            <person name="Wagner V."/>
            <person name="Wang W."/>
            <person name="Wang Z.-Y."/>
            <person name="Yan J."/>
            <person name="Yarish C."/>
            <person name="Zoeuner-Riek S."/>
            <person name="Zhuang Y."/>
            <person name="Zou Y."/>
            <person name="Lindquist E.A."/>
            <person name="Grimwood J."/>
            <person name="Barry K."/>
            <person name="Rokhsar D.S."/>
            <person name="Schmutz J."/>
            <person name="Stiller J.W."/>
            <person name="Grossman A.R."/>
            <person name="Prochnik S.E."/>
        </authorList>
    </citation>
    <scope>NUCLEOTIDE SEQUENCE [LARGE SCALE GENOMIC DNA]</scope>
    <source>
        <strain evidence="1">4086291</strain>
    </source>
</reference>
<name>A0A1X6PL83_PORUM</name>
<accession>A0A1X6PL83</accession>
<evidence type="ECO:0000313" key="2">
    <source>
        <dbReference type="Proteomes" id="UP000218209"/>
    </source>
</evidence>
<evidence type="ECO:0000313" key="1">
    <source>
        <dbReference type="EMBL" id="OSX81526.1"/>
    </source>
</evidence>
<dbReference type="Gene3D" id="3.40.50.1820">
    <property type="entry name" value="alpha/beta hydrolase"/>
    <property type="match status" value="1"/>
</dbReference>
<dbReference type="OrthoDB" id="10624107at2759"/>
<organism evidence="1 2">
    <name type="scientific">Porphyra umbilicalis</name>
    <name type="common">Purple laver</name>
    <name type="synonym">Red alga</name>
    <dbReference type="NCBI Taxonomy" id="2786"/>
    <lineage>
        <taxon>Eukaryota</taxon>
        <taxon>Rhodophyta</taxon>
        <taxon>Bangiophyceae</taxon>
        <taxon>Bangiales</taxon>
        <taxon>Bangiaceae</taxon>
        <taxon>Porphyra</taxon>
    </lineage>
</organism>
<dbReference type="Proteomes" id="UP000218209">
    <property type="component" value="Unassembled WGS sequence"/>
</dbReference>
<proteinExistence type="predicted"/>
<gene>
    <name evidence="1" type="ORF">BU14_0014s0076</name>
</gene>
<dbReference type="AlphaFoldDB" id="A0A1X6PL83"/>
<protein>
    <submittedName>
        <fullName evidence="1">Uncharacterized protein</fullName>
    </submittedName>
</protein>